<dbReference type="eggNOG" id="COG4409">
    <property type="taxonomic scope" value="Bacteria"/>
</dbReference>
<dbReference type="Proteomes" id="UP000030661">
    <property type="component" value="Unassembled WGS sequence"/>
</dbReference>
<dbReference type="EMBL" id="DF820466">
    <property type="protein sequence ID" value="GAK57777.1"/>
    <property type="molecule type" value="Genomic_DNA"/>
</dbReference>
<proteinExistence type="predicted"/>
<dbReference type="STRING" id="1499967.U27_04744"/>
<evidence type="ECO:0000313" key="2">
    <source>
        <dbReference type="Proteomes" id="UP000030661"/>
    </source>
</evidence>
<evidence type="ECO:0000313" key="1">
    <source>
        <dbReference type="EMBL" id="GAK57777.1"/>
    </source>
</evidence>
<dbReference type="HOGENOM" id="CLU_046986_0_0_0"/>
<sequence>MASDDHFLHPSKTYMILLMIAAALIWNAGRASGCSVFPADNIWNTPIDALPVDANSAAYIATIGASTGMHADFGSDTWDGGPIGIPFVNVPGTQPKVPIHFVAYPKESDPGPYPIPPDAPIEWGSDHHVLVVETGNCVLYELYRAAYQPDGSWNADSGAIFPLTSNALRPDGWTSADAAGLPIFPGLVRYDEAAAGEIRHALRFTVPQTRRAYVWPARHFAFELTGTQYPPMGQRFRLKANVNISSFSSEVQVILRALKKYGMIIADNGAAWYLSGAPDERWNNDDLAKLSNIHGSDFEAVDVSSLMINPNSGQIAANVYLLWTK</sequence>
<gene>
    <name evidence="1" type="ORF">U27_04744</name>
</gene>
<name>A0A081BZM2_VECG1</name>
<dbReference type="AlphaFoldDB" id="A0A081BZM2"/>
<keyword evidence="2" id="KW-1185">Reference proteome</keyword>
<accession>A0A081BZM2</accession>
<reference evidence="1 2" key="1">
    <citation type="journal article" date="2015" name="PeerJ">
        <title>First genomic representation of candidate bacterial phylum KSB3 points to enhanced environmental sensing as a trigger of wastewater bulking.</title>
        <authorList>
            <person name="Sekiguchi Y."/>
            <person name="Ohashi A."/>
            <person name="Parks D.H."/>
            <person name="Yamauchi T."/>
            <person name="Tyson G.W."/>
            <person name="Hugenholtz P."/>
        </authorList>
    </citation>
    <scope>NUCLEOTIDE SEQUENCE [LARGE SCALE GENOMIC DNA]</scope>
</reference>
<protein>
    <submittedName>
        <fullName evidence="1">Uncharacterized protein</fullName>
    </submittedName>
</protein>
<organism evidence="1 2">
    <name type="scientific">Vecturithrix granuli</name>
    <dbReference type="NCBI Taxonomy" id="1499967"/>
    <lineage>
        <taxon>Bacteria</taxon>
        <taxon>Candidatus Moduliflexota</taxon>
        <taxon>Candidatus Vecturitrichia</taxon>
        <taxon>Candidatus Vecturitrichales</taxon>
        <taxon>Candidatus Vecturitrichaceae</taxon>
        <taxon>Candidatus Vecturithrix</taxon>
    </lineage>
</organism>